<reference evidence="6" key="2">
    <citation type="submission" date="2025-08" db="UniProtKB">
        <authorList>
            <consortium name="Ensembl"/>
        </authorList>
    </citation>
    <scope>IDENTIFICATION</scope>
</reference>
<sequence length="170" mass="18539">MRRGSLQLWQFLVTLLDDPANAHFIAWTGRGMEFKLIEPEEVRNRTRDLPVAAGLVAIQKQQTSSPFQAKGPSSQTQLLAIHCCCFPGPLPTWASSHLDPLASHLSLGLMFPGRFSPQLKQVQPGSNPGCPSSSYGQRGAPVPLVPAELWLLLGGLSKQAWRTPPLLLLP</sequence>
<dbReference type="SUPFAM" id="SSF46785">
    <property type="entry name" value="Winged helix' DNA-binding domain"/>
    <property type="match status" value="1"/>
</dbReference>
<reference evidence="7" key="1">
    <citation type="journal article" date="2017" name="PLoS ONE">
        <title>The Agassiz's desert tortoise genome provides a resource for the conservation of a threatened species.</title>
        <authorList>
            <person name="Tollis M."/>
            <person name="DeNardo D.F."/>
            <person name="Cornelius J.A."/>
            <person name="Dolby G.A."/>
            <person name="Edwards T."/>
            <person name="Henen B.T."/>
            <person name="Karl A.E."/>
            <person name="Murphy R.W."/>
            <person name="Kusumi K."/>
        </authorList>
    </citation>
    <scope>NUCLEOTIDE SEQUENCE [LARGE SCALE GENOMIC DNA]</scope>
</reference>
<evidence type="ECO:0000313" key="7">
    <source>
        <dbReference type="Proteomes" id="UP000291020"/>
    </source>
</evidence>
<proteinExistence type="inferred from homology"/>
<reference evidence="6" key="3">
    <citation type="submission" date="2025-09" db="UniProtKB">
        <authorList>
            <consortium name="Ensembl"/>
        </authorList>
    </citation>
    <scope>IDENTIFICATION</scope>
</reference>
<dbReference type="Pfam" id="PF00178">
    <property type="entry name" value="Ets"/>
    <property type="match status" value="1"/>
</dbReference>
<evidence type="ECO:0000256" key="3">
    <source>
        <dbReference type="RuleBase" id="RU004019"/>
    </source>
</evidence>
<feature type="chain" id="PRO_5019090276" description="ETS domain-containing protein" evidence="4">
    <location>
        <begin position="23"/>
        <end position="170"/>
    </location>
</feature>
<dbReference type="SMART" id="SM00413">
    <property type="entry name" value="ETS"/>
    <property type="match status" value="1"/>
</dbReference>
<dbReference type="Gene3D" id="1.10.10.10">
    <property type="entry name" value="Winged helix-like DNA-binding domain superfamily/Winged helix DNA-binding domain"/>
    <property type="match status" value="1"/>
</dbReference>
<keyword evidence="3" id="KW-0539">Nucleus</keyword>
<comment type="similarity">
    <text evidence="1 3">Belongs to the ETS family.</text>
</comment>
<dbReference type="PANTHER" id="PTHR11849">
    <property type="entry name" value="ETS"/>
    <property type="match status" value="1"/>
</dbReference>
<dbReference type="InterPro" id="IPR036390">
    <property type="entry name" value="WH_DNA-bd_sf"/>
</dbReference>
<dbReference type="Proteomes" id="UP000291020">
    <property type="component" value="Unassembled WGS sequence"/>
</dbReference>
<feature type="signal peptide" evidence="4">
    <location>
        <begin position="1"/>
        <end position="22"/>
    </location>
</feature>
<evidence type="ECO:0000256" key="4">
    <source>
        <dbReference type="SAM" id="SignalP"/>
    </source>
</evidence>
<dbReference type="InterPro" id="IPR036388">
    <property type="entry name" value="WH-like_DNA-bd_sf"/>
</dbReference>
<comment type="subcellular location">
    <subcellularLocation>
        <location evidence="3">Nucleus</location>
    </subcellularLocation>
</comment>
<dbReference type="GO" id="GO:0005634">
    <property type="term" value="C:nucleus"/>
    <property type="evidence" value="ECO:0007669"/>
    <property type="project" value="UniProtKB-SubCell"/>
</dbReference>
<dbReference type="GO" id="GO:0030154">
    <property type="term" value="P:cell differentiation"/>
    <property type="evidence" value="ECO:0007669"/>
    <property type="project" value="TreeGrafter"/>
</dbReference>
<organism evidence="6 7">
    <name type="scientific">Gopherus agassizii</name>
    <name type="common">Agassiz's desert tortoise</name>
    <dbReference type="NCBI Taxonomy" id="38772"/>
    <lineage>
        <taxon>Eukaryota</taxon>
        <taxon>Metazoa</taxon>
        <taxon>Chordata</taxon>
        <taxon>Craniata</taxon>
        <taxon>Vertebrata</taxon>
        <taxon>Euteleostomi</taxon>
        <taxon>Archelosauria</taxon>
        <taxon>Testudinata</taxon>
        <taxon>Testudines</taxon>
        <taxon>Cryptodira</taxon>
        <taxon>Durocryptodira</taxon>
        <taxon>Testudinoidea</taxon>
        <taxon>Testudinidae</taxon>
        <taxon>Gopherus</taxon>
    </lineage>
</organism>
<evidence type="ECO:0000256" key="2">
    <source>
        <dbReference type="ARBA" id="ARBA00023125"/>
    </source>
</evidence>
<dbReference type="InterPro" id="IPR000418">
    <property type="entry name" value="Ets_dom"/>
</dbReference>
<protein>
    <recommendedName>
        <fullName evidence="5">ETS domain-containing protein</fullName>
    </recommendedName>
</protein>
<dbReference type="Ensembl" id="ENSGAGT00000014144.1">
    <property type="protein sequence ID" value="ENSGAGP00000012355.1"/>
    <property type="gene ID" value="ENSGAGG00000009495.1"/>
</dbReference>
<evidence type="ECO:0000256" key="1">
    <source>
        <dbReference type="ARBA" id="ARBA00005562"/>
    </source>
</evidence>
<dbReference type="PANTHER" id="PTHR11849:SF160">
    <property type="entry name" value="ETS TRANSLOCATION VARIANT 5"/>
    <property type="match status" value="1"/>
</dbReference>
<feature type="domain" description="ETS" evidence="5">
    <location>
        <begin position="6"/>
        <end position="45"/>
    </location>
</feature>
<accession>A0A452HC46</accession>
<dbReference type="AlphaFoldDB" id="A0A452HC46"/>
<keyword evidence="7" id="KW-1185">Reference proteome</keyword>
<dbReference type="STRING" id="38772.ENSGAGP00000012355"/>
<dbReference type="PROSITE" id="PS50061">
    <property type="entry name" value="ETS_DOMAIN_3"/>
    <property type="match status" value="1"/>
</dbReference>
<dbReference type="PROSITE" id="PS00345">
    <property type="entry name" value="ETS_DOMAIN_1"/>
    <property type="match status" value="1"/>
</dbReference>
<keyword evidence="2 3" id="KW-0238">DNA-binding</keyword>
<name>A0A452HC46_9SAUR</name>
<dbReference type="GO" id="GO:0000981">
    <property type="term" value="F:DNA-binding transcription factor activity, RNA polymerase II-specific"/>
    <property type="evidence" value="ECO:0007669"/>
    <property type="project" value="TreeGrafter"/>
</dbReference>
<dbReference type="GO" id="GO:0043565">
    <property type="term" value="F:sequence-specific DNA binding"/>
    <property type="evidence" value="ECO:0007669"/>
    <property type="project" value="InterPro"/>
</dbReference>
<dbReference type="InterPro" id="IPR046328">
    <property type="entry name" value="ETS_fam"/>
</dbReference>
<keyword evidence="4" id="KW-0732">Signal</keyword>
<evidence type="ECO:0000313" key="6">
    <source>
        <dbReference type="Ensembl" id="ENSGAGP00000012355.1"/>
    </source>
</evidence>
<evidence type="ECO:0000259" key="5">
    <source>
        <dbReference type="PROSITE" id="PS50061"/>
    </source>
</evidence>